<gene>
    <name evidence="1" type="ORF">Patl1_18725</name>
</gene>
<comment type="caution">
    <text evidence="1">The sequence shown here is derived from an EMBL/GenBank/DDBJ whole genome shotgun (WGS) entry which is preliminary data.</text>
</comment>
<name>A0ACC1BXT6_9ROSI</name>
<dbReference type="EMBL" id="CM047898">
    <property type="protein sequence ID" value="KAJ0104554.1"/>
    <property type="molecule type" value="Genomic_DNA"/>
</dbReference>
<organism evidence="1 2">
    <name type="scientific">Pistacia atlantica</name>
    <dbReference type="NCBI Taxonomy" id="434234"/>
    <lineage>
        <taxon>Eukaryota</taxon>
        <taxon>Viridiplantae</taxon>
        <taxon>Streptophyta</taxon>
        <taxon>Embryophyta</taxon>
        <taxon>Tracheophyta</taxon>
        <taxon>Spermatophyta</taxon>
        <taxon>Magnoliopsida</taxon>
        <taxon>eudicotyledons</taxon>
        <taxon>Gunneridae</taxon>
        <taxon>Pentapetalae</taxon>
        <taxon>rosids</taxon>
        <taxon>malvids</taxon>
        <taxon>Sapindales</taxon>
        <taxon>Anacardiaceae</taxon>
        <taxon>Pistacia</taxon>
    </lineage>
</organism>
<evidence type="ECO:0000313" key="2">
    <source>
        <dbReference type="Proteomes" id="UP001164250"/>
    </source>
</evidence>
<reference evidence="2" key="1">
    <citation type="journal article" date="2023" name="G3 (Bethesda)">
        <title>Genome assembly and association tests identify interacting loci associated with vigor, precocity, and sex in interspecific pistachio rootstocks.</title>
        <authorList>
            <person name="Palmer W."/>
            <person name="Jacygrad E."/>
            <person name="Sagayaradj S."/>
            <person name="Cavanaugh K."/>
            <person name="Han R."/>
            <person name="Bertier L."/>
            <person name="Beede B."/>
            <person name="Kafkas S."/>
            <person name="Golino D."/>
            <person name="Preece J."/>
            <person name="Michelmore R."/>
        </authorList>
    </citation>
    <scope>NUCLEOTIDE SEQUENCE [LARGE SCALE GENOMIC DNA]</scope>
</reference>
<accession>A0ACC1BXT6</accession>
<dbReference type="Proteomes" id="UP001164250">
    <property type="component" value="Chromosome 2"/>
</dbReference>
<evidence type="ECO:0000313" key="1">
    <source>
        <dbReference type="EMBL" id="KAJ0104554.1"/>
    </source>
</evidence>
<keyword evidence="2" id="KW-1185">Reference proteome</keyword>
<sequence>MCLKRLLVLVGTQWSCGGLFEGQKRFLKEEARKVKAVDCFDWCEDWSLELEEVFSLEREGEFDKNAPLAWFSVD</sequence>
<protein>
    <submittedName>
        <fullName evidence="1">Uncharacterized protein</fullName>
    </submittedName>
</protein>
<proteinExistence type="predicted"/>